<name>A0A917T2E0_9RHOB</name>
<evidence type="ECO:0000256" key="7">
    <source>
        <dbReference type="ARBA" id="ARBA00022741"/>
    </source>
</evidence>
<evidence type="ECO:0000256" key="3">
    <source>
        <dbReference type="ARBA" id="ARBA00019010"/>
    </source>
</evidence>
<evidence type="ECO:0000313" key="11">
    <source>
        <dbReference type="EMBL" id="GGM08151.1"/>
    </source>
</evidence>
<accession>A0A917T2E0</accession>
<dbReference type="GO" id="GO:0002949">
    <property type="term" value="P:tRNA threonylcarbamoyladenosine modification"/>
    <property type="evidence" value="ECO:0007669"/>
    <property type="project" value="InterPro"/>
</dbReference>
<keyword evidence="9" id="KW-0460">Magnesium</keyword>
<comment type="caution">
    <text evidence="11">The sequence shown here is derived from an EMBL/GenBank/DDBJ whole genome shotgun (WGS) entry which is preliminary data.</text>
</comment>
<keyword evidence="12" id="KW-1185">Reference proteome</keyword>
<comment type="similarity">
    <text evidence="2">Belongs to the TsaE family.</text>
</comment>
<dbReference type="PANTHER" id="PTHR33540">
    <property type="entry name" value="TRNA THREONYLCARBAMOYLADENOSINE BIOSYNTHESIS PROTEIN TSAE"/>
    <property type="match status" value="1"/>
</dbReference>
<evidence type="ECO:0000256" key="4">
    <source>
        <dbReference type="ARBA" id="ARBA00022490"/>
    </source>
</evidence>
<proteinExistence type="inferred from homology"/>
<dbReference type="SUPFAM" id="SSF52540">
    <property type="entry name" value="P-loop containing nucleoside triphosphate hydrolases"/>
    <property type="match status" value="1"/>
</dbReference>
<evidence type="ECO:0000256" key="9">
    <source>
        <dbReference type="ARBA" id="ARBA00022842"/>
    </source>
</evidence>
<sequence>MGQFSVTHDFTSEEDTCRAAARLAPLLRPGHVILLEGGIGAGKTHFARCLIRAVLAVPEDVPSPTFTLVQTYDTAHGEMWHSDLYRLGHPDDVIELGLAEAFESAICLVEWPDRLGELTPPGALHMGFSVVGDSAREIVMRADETPWRDILKEAGLDR</sequence>
<keyword evidence="5" id="KW-0819">tRNA processing</keyword>
<dbReference type="Gene3D" id="3.40.50.300">
    <property type="entry name" value="P-loop containing nucleotide triphosphate hydrolases"/>
    <property type="match status" value="1"/>
</dbReference>
<keyword evidence="7" id="KW-0547">Nucleotide-binding</keyword>
<dbReference type="Pfam" id="PF02367">
    <property type="entry name" value="TsaE"/>
    <property type="match status" value="1"/>
</dbReference>
<dbReference type="RefSeq" id="WP_028286958.1">
    <property type="nucleotide sequence ID" value="NZ_BMLF01000002.1"/>
</dbReference>
<dbReference type="NCBIfam" id="TIGR00150">
    <property type="entry name" value="T6A_YjeE"/>
    <property type="match status" value="1"/>
</dbReference>
<evidence type="ECO:0000256" key="5">
    <source>
        <dbReference type="ARBA" id="ARBA00022694"/>
    </source>
</evidence>
<organism evidence="11 12">
    <name type="scientific">Pseudooceanicola nanhaiensis</name>
    <dbReference type="NCBI Taxonomy" id="375761"/>
    <lineage>
        <taxon>Bacteria</taxon>
        <taxon>Pseudomonadati</taxon>
        <taxon>Pseudomonadota</taxon>
        <taxon>Alphaproteobacteria</taxon>
        <taxon>Rhodobacterales</taxon>
        <taxon>Paracoccaceae</taxon>
        <taxon>Pseudooceanicola</taxon>
    </lineage>
</organism>
<evidence type="ECO:0000313" key="12">
    <source>
        <dbReference type="Proteomes" id="UP000649829"/>
    </source>
</evidence>
<gene>
    <name evidence="11" type="ORF">GCM10011534_32650</name>
</gene>
<evidence type="ECO:0000256" key="10">
    <source>
        <dbReference type="ARBA" id="ARBA00032441"/>
    </source>
</evidence>
<dbReference type="EMBL" id="BMLF01000002">
    <property type="protein sequence ID" value="GGM08151.1"/>
    <property type="molecule type" value="Genomic_DNA"/>
</dbReference>
<keyword evidence="6" id="KW-0479">Metal-binding</keyword>
<keyword evidence="4" id="KW-0963">Cytoplasm</keyword>
<dbReference type="GO" id="GO:0005737">
    <property type="term" value="C:cytoplasm"/>
    <property type="evidence" value="ECO:0007669"/>
    <property type="project" value="UniProtKB-SubCell"/>
</dbReference>
<comment type="subcellular location">
    <subcellularLocation>
        <location evidence="1">Cytoplasm</location>
    </subcellularLocation>
</comment>
<keyword evidence="8" id="KW-0067">ATP-binding</keyword>
<dbReference type="InterPro" id="IPR003442">
    <property type="entry name" value="T6A_TsaE"/>
</dbReference>
<reference evidence="11" key="2">
    <citation type="submission" date="2020-09" db="EMBL/GenBank/DDBJ databases">
        <authorList>
            <person name="Sun Q."/>
            <person name="Zhou Y."/>
        </authorList>
    </citation>
    <scope>NUCLEOTIDE SEQUENCE</scope>
    <source>
        <strain evidence="11">CGMCC 1.6293</strain>
    </source>
</reference>
<reference evidence="11" key="1">
    <citation type="journal article" date="2014" name="Int. J. Syst. Evol. Microbiol.">
        <title>Complete genome sequence of Corynebacterium casei LMG S-19264T (=DSM 44701T), isolated from a smear-ripened cheese.</title>
        <authorList>
            <consortium name="US DOE Joint Genome Institute (JGI-PGF)"/>
            <person name="Walter F."/>
            <person name="Albersmeier A."/>
            <person name="Kalinowski J."/>
            <person name="Ruckert C."/>
        </authorList>
    </citation>
    <scope>NUCLEOTIDE SEQUENCE</scope>
    <source>
        <strain evidence="11">CGMCC 1.6293</strain>
    </source>
</reference>
<dbReference type="InterPro" id="IPR027417">
    <property type="entry name" value="P-loop_NTPase"/>
</dbReference>
<evidence type="ECO:0000256" key="8">
    <source>
        <dbReference type="ARBA" id="ARBA00022840"/>
    </source>
</evidence>
<protein>
    <recommendedName>
        <fullName evidence="3">tRNA threonylcarbamoyladenosine biosynthesis protein TsaE</fullName>
    </recommendedName>
    <alternativeName>
        <fullName evidence="10">t(6)A37 threonylcarbamoyladenosine biosynthesis protein TsaE</fullName>
    </alternativeName>
</protein>
<dbReference type="Proteomes" id="UP000649829">
    <property type="component" value="Unassembled WGS sequence"/>
</dbReference>
<evidence type="ECO:0000256" key="6">
    <source>
        <dbReference type="ARBA" id="ARBA00022723"/>
    </source>
</evidence>
<dbReference type="GO" id="GO:0046872">
    <property type="term" value="F:metal ion binding"/>
    <property type="evidence" value="ECO:0007669"/>
    <property type="project" value="UniProtKB-KW"/>
</dbReference>
<evidence type="ECO:0000256" key="2">
    <source>
        <dbReference type="ARBA" id="ARBA00007599"/>
    </source>
</evidence>
<dbReference type="GO" id="GO:0005524">
    <property type="term" value="F:ATP binding"/>
    <property type="evidence" value="ECO:0007669"/>
    <property type="project" value="UniProtKB-KW"/>
</dbReference>
<dbReference type="AlphaFoldDB" id="A0A917T2E0"/>
<dbReference type="PANTHER" id="PTHR33540:SF2">
    <property type="entry name" value="TRNA THREONYLCARBAMOYLADENOSINE BIOSYNTHESIS PROTEIN TSAE"/>
    <property type="match status" value="1"/>
</dbReference>
<evidence type="ECO:0000256" key="1">
    <source>
        <dbReference type="ARBA" id="ARBA00004496"/>
    </source>
</evidence>